<evidence type="ECO:0000313" key="1">
    <source>
        <dbReference type="EMBL" id="ADG32014.1"/>
    </source>
</evidence>
<organism evidence="1">
    <name type="scientific">Thiomonas intermedia (strain K12)</name>
    <name type="common">Thiobacillus intermedius</name>
    <dbReference type="NCBI Taxonomy" id="75379"/>
    <lineage>
        <taxon>Bacteria</taxon>
        <taxon>Pseudomonadati</taxon>
        <taxon>Pseudomonadota</taxon>
        <taxon>Betaproteobacteria</taxon>
        <taxon>Burkholderiales</taxon>
        <taxon>Thiomonas</taxon>
    </lineage>
</organism>
<proteinExistence type="predicted"/>
<reference evidence="1" key="1">
    <citation type="submission" date="2010-04" db="EMBL/GenBank/DDBJ databases">
        <title>Complete sequence of Thiomonas intermedia K12.</title>
        <authorList>
            <consortium name="US DOE Joint Genome Institute"/>
            <person name="Lucas S."/>
            <person name="Copeland A."/>
            <person name="Lapidus A."/>
            <person name="Cheng J.-F."/>
            <person name="Bruce D."/>
            <person name="Goodwin L."/>
            <person name="Pitluck S."/>
            <person name="Davenport K."/>
            <person name="Detter J.C."/>
            <person name="Han C."/>
            <person name="Tapia R."/>
            <person name="Land M."/>
            <person name="Hauser L."/>
            <person name="Kyrpides N."/>
            <person name="Ovchinnikova G."/>
            <person name="Kerfeld C.A."/>
            <person name="Cannon G.C."/>
            <person name="Heinhorst S."/>
            <person name="Woyke T."/>
        </authorList>
    </citation>
    <scope>NUCLEOTIDE SEQUENCE [LARGE SCALE GENOMIC DNA]</scope>
    <source>
        <strain evidence="1">K12</strain>
    </source>
</reference>
<dbReference type="HOGENOM" id="CLU_203346_0_0_4"/>
<sequence length="83" mass="8046">MRVCVEYFSSLLSKQTGLGVSIKFKLALIAAAVLSLAACQKAEQAASGAASAAQSATSSAGAAAVSGAVSDAADKAKDAVSKP</sequence>
<gene>
    <name evidence="1" type="ordered locus">Tint_2673</name>
</gene>
<accession>D5X697</accession>
<protein>
    <submittedName>
        <fullName evidence="1">Uncharacterized protein</fullName>
    </submittedName>
</protein>
<dbReference type="KEGG" id="tin:Tint_2673"/>
<dbReference type="AlphaFoldDB" id="D5X697"/>
<name>D5X697_THIK1</name>
<dbReference type="EMBL" id="CP002021">
    <property type="protein sequence ID" value="ADG32014.1"/>
    <property type="molecule type" value="Genomic_DNA"/>
</dbReference>